<organism evidence="8 9">
    <name type="scientific">Microdochium bolleyi</name>
    <dbReference type="NCBI Taxonomy" id="196109"/>
    <lineage>
        <taxon>Eukaryota</taxon>
        <taxon>Fungi</taxon>
        <taxon>Dikarya</taxon>
        <taxon>Ascomycota</taxon>
        <taxon>Pezizomycotina</taxon>
        <taxon>Sordariomycetes</taxon>
        <taxon>Xylariomycetidae</taxon>
        <taxon>Xylariales</taxon>
        <taxon>Microdochiaceae</taxon>
        <taxon>Microdochium</taxon>
    </lineage>
</organism>
<sequence length="492" mass="50547">MARTSSLVAALLLAAAASAPLAAASRVTAFDRRQASATPTPTGKSMTAVSACHRHNTQVWCEFGTTEYQVQVPATMTGALPASYTDCHSHGSDTYCVDPKGGDVEILGYTAAAATGATTGSSQAAPTGASSSESSGDGNVHCHDHAGIPHCVGGSGAEEAQSCNAPTRDYNIPLRIGMIFVVLVTSLIGVLGPILLSPILPAKAQVVLTVTRQFGTGIIISTAFIHLFTHANMMFGNQCVGILEYEGTTAAVVMAGIFIAWLVEYCSGRAARKYWSSSQYSDDVVSVFVLEAGIIFHSILIGITVVVASDASFAGLLAVIVFHQMFEGIALGSRIAAVGKHVRDLSAGHGHAHALPTAAAEQKGSHGADGAVISSENSHNTSETSSVNPMTLSMPKKIIMAVGFAITTPIGMAIGTGVINTFNGANKQTLIALGTLDAVSAGILIWVGVVEMWAGDWMYGGELANAGLGTTLSAGISLVAGLILMSVLGKWA</sequence>
<dbReference type="AlphaFoldDB" id="A0A136JIQ7"/>
<evidence type="ECO:0000256" key="3">
    <source>
        <dbReference type="ARBA" id="ARBA00022989"/>
    </source>
</evidence>
<feature type="compositionally biased region" description="Low complexity" evidence="5">
    <location>
        <begin position="374"/>
        <end position="386"/>
    </location>
</feature>
<evidence type="ECO:0000256" key="2">
    <source>
        <dbReference type="ARBA" id="ARBA00022692"/>
    </source>
</evidence>
<dbReference type="STRING" id="196109.A0A136JIQ7"/>
<dbReference type="PANTHER" id="PTHR11040:SF44">
    <property type="entry name" value="PROTEIN ZNTC-RELATED"/>
    <property type="match status" value="1"/>
</dbReference>
<proteinExistence type="predicted"/>
<evidence type="ECO:0008006" key="10">
    <source>
        <dbReference type="Google" id="ProtNLM"/>
    </source>
</evidence>
<feature type="chain" id="PRO_5007293862" description="ZIP zinc transporter-domain-containing protein" evidence="7">
    <location>
        <begin position="25"/>
        <end position="492"/>
    </location>
</feature>
<evidence type="ECO:0000313" key="9">
    <source>
        <dbReference type="Proteomes" id="UP000070501"/>
    </source>
</evidence>
<feature type="region of interest" description="Disordered" evidence="5">
    <location>
        <begin position="118"/>
        <end position="138"/>
    </location>
</feature>
<feature type="transmembrane region" description="Helical" evidence="6">
    <location>
        <begin position="176"/>
        <end position="202"/>
    </location>
</feature>
<evidence type="ECO:0000256" key="5">
    <source>
        <dbReference type="SAM" id="MobiDB-lite"/>
    </source>
</evidence>
<reference evidence="9" key="1">
    <citation type="submission" date="2016-02" db="EMBL/GenBank/DDBJ databases">
        <title>Draft genome sequence of Microdochium bolleyi, a fungal endophyte of beachgrass.</title>
        <authorList>
            <consortium name="DOE Joint Genome Institute"/>
            <person name="David A.S."/>
            <person name="May G."/>
            <person name="Haridas S."/>
            <person name="Lim J."/>
            <person name="Wang M."/>
            <person name="Labutti K."/>
            <person name="Lipzen A."/>
            <person name="Barry K."/>
            <person name="Grigoriev I.V."/>
        </authorList>
    </citation>
    <scope>NUCLEOTIDE SEQUENCE [LARGE SCALE GENOMIC DNA]</scope>
    <source>
        <strain evidence="9">J235TASD1</strain>
    </source>
</reference>
<feature type="transmembrane region" description="Helical" evidence="6">
    <location>
        <begin position="398"/>
        <end position="419"/>
    </location>
</feature>
<feature type="transmembrane region" description="Helical" evidence="6">
    <location>
        <begin position="313"/>
        <end position="333"/>
    </location>
</feature>
<evidence type="ECO:0000256" key="6">
    <source>
        <dbReference type="SAM" id="Phobius"/>
    </source>
</evidence>
<feature type="transmembrane region" description="Helical" evidence="6">
    <location>
        <begin position="466"/>
        <end position="488"/>
    </location>
</feature>
<dbReference type="InParanoid" id="A0A136JIQ7"/>
<dbReference type="OrthoDB" id="448280at2759"/>
<protein>
    <recommendedName>
        <fullName evidence="10">ZIP zinc transporter-domain-containing protein</fullName>
    </recommendedName>
</protein>
<dbReference type="GO" id="GO:0005886">
    <property type="term" value="C:plasma membrane"/>
    <property type="evidence" value="ECO:0007669"/>
    <property type="project" value="TreeGrafter"/>
</dbReference>
<name>A0A136JIQ7_9PEZI</name>
<feature type="region of interest" description="Disordered" evidence="5">
    <location>
        <begin position="366"/>
        <end position="388"/>
    </location>
</feature>
<feature type="transmembrane region" description="Helical" evidence="6">
    <location>
        <begin position="214"/>
        <end position="235"/>
    </location>
</feature>
<dbReference type="EMBL" id="KQ964245">
    <property type="protein sequence ID" value="KXJ97035.1"/>
    <property type="molecule type" value="Genomic_DNA"/>
</dbReference>
<feature type="transmembrane region" description="Helical" evidence="6">
    <location>
        <begin position="247"/>
        <end position="263"/>
    </location>
</feature>
<keyword evidence="7" id="KW-0732">Signal</keyword>
<keyword evidence="9" id="KW-1185">Reference proteome</keyword>
<accession>A0A136JIQ7</accession>
<keyword evidence="2 6" id="KW-0812">Transmembrane</keyword>
<keyword evidence="4 6" id="KW-0472">Membrane</keyword>
<evidence type="ECO:0000256" key="1">
    <source>
        <dbReference type="ARBA" id="ARBA00004141"/>
    </source>
</evidence>
<dbReference type="GO" id="GO:0005385">
    <property type="term" value="F:zinc ion transmembrane transporter activity"/>
    <property type="evidence" value="ECO:0007669"/>
    <property type="project" value="TreeGrafter"/>
</dbReference>
<comment type="subcellular location">
    <subcellularLocation>
        <location evidence="1">Membrane</location>
        <topology evidence="1">Multi-pass membrane protein</topology>
    </subcellularLocation>
</comment>
<feature type="signal peptide" evidence="7">
    <location>
        <begin position="1"/>
        <end position="24"/>
    </location>
</feature>
<dbReference type="InterPro" id="IPR003689">
    <property type="entry name" value="ZIP"/>
</dbReference>
<evidence type="ECO:0000313" key="8">
    <source>
        <dbReference type="EMBL" id="KXJ97035.1"/>
    </source>
</evidence>
<dbReference type="PANTHER" id="PTHR11040">
    <property type="entry name" value="ZINC/IRON TRANSPORTER"/>
    <property type="match status" value="1"/>
</dbReference>
<dbReference type="Proteomes" id="UP000070501">
    <property type="component" value="Unassembled WGS sequence"/>
</dbReference>
<dbReference type="Pfam" id="PF02535">
    <property type="entry name" value="Zip"/>
    <property type="match status" value="2"/>
</dbReference>
<evidence type="ECO:0000256" key="4">
    <source>
        <dbReference type="ARBA" id="ARBA00023136"/>
    </source>
</evidence>
<evidence type="ECO:0000256" key="7">
    <source>
        <dbReference type="SAM" id="SignalP"/>
    </source>
</evidence>
<gene>
    <name evidence="8" type="ORF">Micbo1qcDRAFT_4906</name>
</gene>
<keyword evidence="3 6" id="KW-1133">Transmembrane helix</keyword>
<feature type="transmembrane region" description="Helical" evidence="6">
    <location>
        <begin position="431"/>
        <end position="454"/>
    </location>
</feature>
<feature type="transmembrane region" description="Helical" evidence="6">
    <location>
        <begin position="284"/>
        <end position="307"/>
    </location>
</feature>
<feature type="compositionally biased region" description="Low complexity" evidence="5">
    <location>
        <begin position="118"/>
        <end position="132"/>
    </location>
</feature>